<evidence type="ECO:0000256" key="7">
    <source>
        <dbReference type="ARBA" id="ARBA00022806"/>
    </source>
</evidence>
<keyword evidence="8" id="KW-0067">ATP-binding</keyword>
<accession>A0A420HDQ3</accession>
<dbReference type="SMART" id="SM00487">
    <property type="entry name" value="DEXDc"/>
    <property type="match status" value="1"/>
</dbReference>
<keyword evidence="5" id="KW-0547">Nucleotide-binding</keyword>
<feature type="domain" description="Helicase ATP-binding" evidence="15">
    <location>
        <begin position="54"/>
        <end position="231"/>
    </location>
</feature>
<evidence type="ECO:0000259" key="17">
    <source>
        <dbReference type="PROSITE" id="PS51195"/>
    </source>
</evidence>
<dbReference type="PROSITE" id="PS51192">
    <property type="entry name" value="HELICASE_ATP_BIND_1"/>
    <property type="match status" value="1"/>
</dbReference>
<feature type="domain" description="DEAD-box RNA helicase Q" evidence="17">
    <location>
        <begin position="23"/>
        <end position="51"/>
    </location>
</feature>
<dbReference type="GO" id="GO:0003723">
    <property type="term" value="F:RNA binding"/>
    <property type="evidence" value="ECO:0007669"/>
    <property type="project" value="UniProtKB-KW"/>
</dbReference>
<dbReference type="SMART" id="SM00490">
    <property type="entry name" value="HELICc"/>
    <property type="match status" value="1"/>
</dbReference>
<comment type="subcellular location">
    <subcellularLocation>
        <location evidence="2">Nucleus</location>
    </subcellularLocation>
</comment>
<dbReference type="CDD" id="cd18787">
    <property type="entry name" value="SF2_C_DEAD"/>
    <property type="match status" value="1"/>
</dbReference>
<dbReference type="InterPro" id="IPR011545">
    <property type="entry name" value="DEAD/DEAH_box_helicase_dom"/>
</dbReference>
<dbReference type="SUPFAM" id="SSF52540">
    <property type="entry name" value="P-loop containing nucleoside triphosphate hydrolases"/>
    <property type="match status" value="2"/>
</dbReference>
<feature type="region of interest" description="Disordered" evidence="14">
    <location>
        <begin position="1"/>
        <end position="20"/>
    </location>
</feature>
<keyword evidence="7 18" id="KW-0347">Helicase</keyword>
<dbReference type="GO" id="GO:0010467">
    <property type="term" value="P:gene expression"/>
    <property type="evidence" value="ECO:0007669"/>
    <property type="project" value="UniProtKB-ARBA"/>
</dbReference>
<dbReference type="PANTHER" id="PTHR47959:SF21">
    <property type="entry name" value="DEAD-BOX HELICASE 56"/>
    <property type="match status" value="1"/>
</dbReference>
<evidence type="ECO:0000256" key="5">
    <source>
        <dbReference type="ARBA" id="ARBA00022741"/>
    </source>
</evidence>
<dbReference type="InterPro" id="IPR014014">
    <property type="entry name" value="RNA_helicase_DEAD_Q_motif"/>
</dbReference>
<feature type="region of interest" description="Disordered" evidence="14">
    <location>
        <begin position="349"/>
        <end position="383"/>
    </location>
</feature>
<evidence type="ECO:0000256" key="6">
    <source>
        <dbReference type="ARBA" id="ARBA00022801"/>
    </source>
</evidence>
<evidence type="ECO:0000256" key="10">
    <source>
        <dbReference type="ARBA" id="ARBA00023242"/>
    </source>
</evidence>
<dbReference type="InterPro" id="IPR014001">
    <property type="entry name" value="Helicase_ATP-bd"/>
</dbReference>
<comment type="caution">
    <text evidence="18">The sequence shown here is derived from an EMBL/GenBank/DDBJ whole genome shotgun (WGS) entry which is preliminary data.</text>
</comment>
<evidence type="ECO:0000256" key="2">
    <source>
        <dbReference type="ARBA" id="ARBA00004123"/>
    </source>
</evidence>
<dbReference type="PROSITE" id="PS51194">
    <property type="entry name" value="HELICASE_CTER"/>
    <property type="match status" value="1"/>
</dbReference>
<dbReference type="PROSITE" id="PS51195">
    <property type="entry name" value="Q_MOTIF"/>
    <property type="match status" value="1"/>
</dbReference>
<proteinExistence type="inferred from homology"/>
<name>A0A420HDQ3_9PEZI</name>
<reference evidence="18 19" key="1">
    <citation type="journal article" date="2018" name="BMC Genomics">
        <title>Comparative genome analyses reveal sequence features reflecting distinct modes of host-adaptation between dicot and monocot powdery mildew.</title>
        <authorList>
            <person name="Wu Y."/>
            <person name="Ma X."/>
            <person name="Pan Z."/>
            <person name="Kale S.D."/>
            <person name="Song Y."/>
            <person name="King H."/>
            <person name="Zhang Q."/>
            <person name="Presley C."/>
            <person name="Deng X."/>
            <person name="Wei C.I."/>
            <person name="Xiao S."/>
        </authorList>
    </citation>
    <scope>NUCLEOTIDE SEQUENCE [LARGE SCALE GENOMIC DNA]</scope>
    <source>
        <strain evidence="18">UMSG3</strain>
    </source>
</reference>
<evidence type="ECO:0000259" key="15">
    <source>
        <dbReference type="PROSITE" id="PS51192"/>
    </source>
</evidence>
<dbReference type="Gene3D" id="3.40.50.300">
    <property type="entry name" value="P-loop containing nucleotide triphosphate hydrolases"/>
    <property type="match status" value="2"/>
</dbReference>
<feature type="short sequence motif" description="Q motif" evidence="13">
    <location>
        <begin position="23"/>
        <end position="51"/>
    </location>
</feature>
<evidence type="ECO:0000256" key="14">
    <source>
        <dbReference type="SAM" id="MobiDB-lite"/>
    </source>
</evidence>
<keyword evidence="4" id="KW-0690">Ribosome biogenesis</keyword>
<dbReference type="Pfam" id="PF00271">
    <property type="entry name" value="Helicase_C"/>
    <property type="match status" value="2"/>
</dbReference>
<dbReference type="GO" id="GO:0005634">
    <property type="term" value="C:nucleus"/>
    <property type="evidence" value="ECO:0007669"/>
    <property type="project" value="UniProtKB-SubCell"/>
</dbReference>
<evidence type="ECO:0000259" key="16">
    <source>
        <dbReference type="PROSITE" id="PS51194"/>
    </source>
</evidence>
<dbReference type="GO" id="GO:0016787">
    <property type="term" value="F:hydrolase activity"/>
    <property type="evidence" value="ECO:0007669"/>
    <property type="project" value="UniProtKB-KW"/>
</dbReference>
<dbReference type="InterPro" id="IPR050079">
    <property type="entry name" value="DEAD_box_RNA_helicase"/>
</dbReference>
<evidence type="ECO:0000256" key="12">
    <source>
        <dbReference type="ARBA" id="ARBA00047984"/>
    </source>
</evidence>
<evidence type="ECO:0000256" key="11">
    <source>
        <dbReference type="ARBA" id="ARBA00038041"/>
    </source>
</evidence>
<dbReference type="EMBL" id="MCBQ01020089">
    <property type="protein sequence ID" value="RKF55574.1"/>
    <property type="molecule type" value="Genomic_DNA"/>
</dbReference>
<keyword evidence="19" id="KW-1185">Reference proteome</keyword>
<keyword evidence="9" id="KW-0694">RNA-binding</keyword>
<dbReference type="GO" id="GO:0003724">
    <property type="term" value="F:RNA helicase activity"/>
    <property type="evidence" value="ECO:0007669"/>
    <property type="project" value="UniProtKB-EC"/>
</dbReference>
<dbReference type="Pfam" id="PF00270">
    <property type="entry name" value="DEAD"/>
    <property type="match status" value="1"/>
</dbReference>
<dbReference type="CDD" id="cd17961">
    <property type="entry name" value="DEADc_DDX56"/>
    <property type="match status" value="1"/>
</dbReference>
<organism evidence="18 19">
    <name type="scientific">Golovinomyces cichoracearum</name>
    <dbReference type="NCBI Taxonomy" id="62708"/>
    <lineage>
        <taxon>Eukaryota</taxon>
        <taxon>Fungi</taxon>
        <taxon>Dikarya</taxon>
        <taxon>Ascomycota</taxon>
        <taxon>Pezizomycotina</taxon>
        <taxon>Leotiomycetes</taxon>
        <taxon>Erysiphales</taxon>
        <taxon>Erysiphaceae</taxon>
        <taxon>Golovinomyces</taxon>
    </lineage>
</organism>
<evidence type="ECO:0000256" key="13">
    <source>
        <dbReference type="PROSITE-ProRule" id="PRU00552"/>
    </source>
</evidence>
<evidence type="ECO:0000313" key="18">
    <source>
        <dbReference type="EMBL" id="RKF55574.1"/>
    </source>
</evidence>
<comment type="function">
    <text evidence="1">ATP-binding RNA helicase involved in the biogenesis of 60S ribosomal subunits and is required for the normal formation of 25S and 5.8S rRNAs.</text>
</comment>
<evidence type="ECO:0000256" key="1">
    <source>
        <dbReference type="ARBA" id="ARBA00003706"/>
    </source>
</evidence>
<protein>
    <recommendedName>
        <fullName evidence="3">RNA helicase</fullName>
        <ecNumber evidence="3">3.6.4.13</ecNumber>
    </recommendedName>
</protein>
<evidence type="ECO:0000256" key="8">
    <source>
        <dbReference type="ARBA" id="ARBA00022840"/>
    </source>
</evidence>
<dbReference type="STRING" id="62708.A0A420HDQ3"/>
<dbReference type="GO" id="GO:0005829">
    <property type="term" value="C:cytosol"/>
    <property type="evidence" value="ECO:0007669"/>
    <property type="project" value="TreeGrafter"/>
</dbReference>
<dbReference type="GO" id="GO:0005524">
    <property type="term" value="F:ATP binding"/>
    <property type="evidence" value="ECO:0007669"/>
    <property type="project" value="UniProtKB-KW"/>
</dbReference>
<evidence type="ECO:0000256" key="4">
    <source>
        <dbReference type="ARBA" id="ARBA00022517"/>
    </source>
</evidence>
<dbReference type="InterPro" id="IPR027417">
    <property type="entry name" value="P-loop_NTPase"/>
</dbReference>
<keyword evidence="10" id="KW-0539">Nucleus</keyword>
<feature type="domain" description="Helicase C-terminal" evidence="16">
    <location>
        <begin position="242"/>
        <end position="477"/>
    </location>
</feature>
<dbReference type="AlphaFoldDB" id="A0A420HDQ3"/>
<sequence length="612" mass="69320">MKRKLNANDVPEPASDCVPKEEPSFRDLGLDFRILQAISKQDFKKPTIVQSNAIPLALNGHDIIARARTGSGKTAAYLLPIIHSILKRKKTSSTPFISALILVPTRELAEQVHKVTESFCMFCANDVRSINLTQKVSEAVIQSLLADSPDIVVATPSKALTALRNPSVSLDRVTSLVIDEADLVLSYGYEEDLQAVAKIIPKNIQTCLMSATLSDEVTKLNKLFCNNPTILKLDEKDNKTENLSQFVVKCSEEDKFLLAYVIFKLKLVKGKCIIFVGDIDRCYRVKLFLEQFGIRSCILNSELPVNTRIHVVDEFNKGVYDIIIASDEVEMLGREDDSKEYDDNLETDLIKDNNVTPDENGKPAKSQSQKLSKKKERQSSKVRDYGVSRGIDFKNVACVINFDLPTSSRSYIHRIGRTARAGQSGMALSFVITVDQYRKHPPTSIESTKNDEKVLARIIKHQKKLGQELKPYNFDMDQVASFRYRLHDALRAVTKIAIREARTKELRQELIKSDKLKQYFEENPGDLYHLRHDSELRPARVQSHLKHVPDYLLPSGGQKALIPSTDGHHISLHKTKENRIRKARMLHKARTNKIKSRRAYDPLKTFKVKARS</sequence>
<comment type="catalytic activity">
    <reaction evidence="12">
        <text>ATP + H2O = ADP + phosphate + H(+)</text>
        <dbReference type="Rhea" id="RHEA:13065"/>
        <dbReference type="ChEBI" id="CHEBI:15377"/>
        <dbReference type="ChEBI" id="CHEBI:15378"/>
        <dbReference type="ChEBI" id="CHEBI:30616"/>
        <dbReference type="ChEBI" id="CHEBI:43474"/>
        <dbReference type="ChEBI" id="CHEBI:456216"/>
        <dbReference type="EC" id="3.6.4.13"/>
    </reaction>
</comment>
<evidence type="ECO:0000313" key="19">
    <source>
        <dbReference type="Proteomes" id="UP000283383"/>
    </source>
</evidence>
<comment type="similarity">
    <text evidence="11">Belongs to the DEAD box helicase family. DDX56/DBP9 subfamily.</text>
</comment>
<keyword evidence="6" id="KW-0378">Hydrolase</keyword>
<dbReference type="EC" id="3.6.4.13" evidence="3"/>
<evidence type="ECO:0000256" key="9">
    <source>
        <dbReference type="ARBA" id="ARBA00022884"/>
    </source>
</evidence>
<dbReference type="Proteomes" id="UP000283383">
    <property type="component" value="Unassembled WGS sequence"/>
</dbReference>
<dbReference type="GO" id="GO:0042254">
    <property type="term" value="P:ribosome biogenesis"/>
    <property type="evidence" value="ECO:0007669"/>
    <property type="project" value="UniProtKB-KW"/>
</dbReference>
<gene>
    <name evidence="18" type="ORF">GcM3_200057</name>
</gene>
<dbReference type="InterPro" id="IPR001650">
    <property type="entry name" value="Helicase_C-like"/>
</dbReference>
<evidence type="ECO:0000256" key="3">
    <source>
        <dbReference type="ARBA" id="ARBA00012552"/>
    </source>
</evidence>
<dbReference type="PANTHER" id="PTHR47959">
    <property type="entry name" value="ATP-DEPENDENT RNA HELICASE RHLE-RELATED"/>
    <property type="match status" value="1"/>
</dbReference>